<feature type="non-terminal residue" evidence="10">
    <location>
        <position position="473"/>
    </location>
</feature>
<feature type="region of interest" description="Disordered" evidence="9">
    <location>
        <begin position="77"/>
        <end position="177"/>
    </location>
</feature>
<comment type="subcellular location">
    <subcellularLocation>
        <location evidence="2">Membrane</location>
    </subcellularLocation>
    <subcellularLocation>
        <location evidence="1">Mitochondrion</location>
    </subcellularLocation>
</comment>
<dbReference type="GO" id="GO:0016020">
    <property type="term" value="C:membrane"/>
    <property type="evidence" value="ECO:0007669"/>
    <property type="project" value="UniProtKB-SubCell"/>
</dbReference>
<accession>A0A9P8GNI8</accession>
<reference evidence="10" key="1">
    <citation type="journal article" date="2021" name="J Fungi (Basel)">
        <title>Virulence traits and population genomics of the black yeast Aureobasidium melanogenum.</title>
        <authorList>
            <person name="Cernosa A."/>
            <person name="Sun X."/>
            <person name="Gostincar C."/>
            <person name="Fang C."/>
            <person name="Gunde-Cimerman N."/>
            <person name="Song Z."/>
        </authorList>
    </citation>
    <scope>NUCLEOTIDE SEQUENCE</scope>
    <source>
        <strain evidence="10">EXF-8016</strain>
    </source>
</reference>
<feature type="compositionally biased region" description="Polar residues" evidence="9">
    <location>
        <begin position="432"/>
        <end position="445"/>
    </location>
</feature>
<keyword evidence="3" id="KW-0812">Transmembrane</keyword>
<dbReference type="AlphaFoldDB" id="A0A9P8GNI8"/>
<feature type="coiled-coil region" evidence="8">
    <location>
        <begin position="273"/>
        <end position="340"/>
    </location>
</feature>
<organism evidence="10 11">
    <name type="scientific">Aureobasidium melanogenum</name>
    <name type="common">Aureobasidium pullulans var. melanogenum</name>
    <dbReference type="NCBI Taxonomy" id="46634"/>
    <lineage>
        <taxon>Eukaryota</taxon>
        <taxon>Fungi</taxon>
        <taxon>Dikarya</taxon>
        <taxon>Ascomycota</taxon>
        <taxon>Pezizomycotina</taxon>
        <taxon>Dothideomycetes</taxon>
        <taxon>Dothideomycetidae</taxon>
        <taxon>Dothideales</taxon>
        <taxon>Saccotheciaceae</taxon>
        <taxon>Aureobasidium</taxon>
    </lineage>
</organism>
<dbReference type="Pfam" id="PF07798">
    <property type="entry name" value="CCDC90-like"/>
    <property type="match status" value="1"/>
</dbReference>
<dbReference type="Proteomes" id="UP000767238">
    <property type="component" value="Unassembled WGS sequence"/>
</dbReference>
<keyword evidence="4" id="KW-1133">Transmembrane helix</keyword>
<dbReference type="PANTHER" id="PTHR14360:SF12">
    <property type="entry name" value="MOZ PROTEIN REPRESENTS A CHROMATIN-ASSOCIATED ACETYLTRANSFERASE"/>
    <property type="match status" value="1"/>
</dbReference>
<evidence type="ECO:0000256" key="7">
    <source>
        <dbReference type="ARBA" id="ARBA00023136"/>
    </source>
</evidence>
<feature type="compositionally biased region" description="Low complexity" evidence="9">
    <location>
        <begin position="400"/>
        <end position="431"/>
    </location>
</feature>
<reference evidence="10" key="2">
    <citation type="submission" date="2021-08" db="EMBL/GenBank/DDBJ databases">
        <authorList>
            <person name="Gostincar C."/>
            <person name="Sun X."/>
            <person name="Song Z."/>
            <person name="Gunde-Cimerman N."/>
        </authorList>
    </citation>
    <scope>NUCLEOTIDE SEQUENCE</scope>
    <source>
        <strain evidence="10">EXF-8016</strain>
    </source>
</reference>
<dbReference type="EMBL" id="JAHFYH010000009">
    <property type="protein sequence ID" value="KAH0228118.1"/>
    <property type="molecule type" value="Genomic_DNA"/>
</dbReference>
<evidence type="ECO:0000256" key="3">
    <source>
        <dbReference type="ARBA" id="ARBA00022692"/>
    </source>
</evidence>
<sequence>MSTPRLTFLYPFLFTPVGKTPFAREVSRTGRQVFRTASKRSQTATKPIRYGKANEPPPYLAGSKGIAAVLPSQIAPTDAKALPQPTKKDIDTATPKDNELGLSPGEKPLRASRLPESPVLDASESQPPGPPTPAPRMPHTNALDTVLNMPSTDSTRSASSTSSSSSSSKDQQEPLTELQKIRKQIEEEAAQRPRPPHIDAPDYVHHFDTYGLVKRLEEGGWSNAQAITIMKATRTILSENIDLARNALVSKSNVENEAYLFRAACSELHTEIMTKRRAEAERARTERTRLEHEVDILGQRMSQDSGNMKDELKGMFDDRKMSVQNEQRDIERKIQELNYRITVLLNSDSRSDVEGVRWIITKRAGVALLACVLMILGSIKFASTAAMWQEEERKRAAAINSPSSSSSSSSSSNNNNNNNNNPFGGMGSNSPTSSLSNNDFLNSGTMNDRAREELGQGEILVRQGDNPAFVSLG</sequence>
<protein>
    <submittedName>
        <fullName evidence="10">Uncharacterized protein</fullName>
    </submittedName>
</protein>
<proteinExistence type="predicted"/>
<feature type="region of interest" description="Disordered" evidence="9">
    <location>
        <begin position="396"/>
        <end position="445"/>
    </location>
</feature>
<dbReference type="OrthoDB" id="5424147at2759"/>
<gene>
    <name evidence="10" type="ORF">KCV03_g1999</name>
</gene>
<evidence type="ECO:0000256" key="5">
    <source>
        <dbReference type="ARBA" id="ARBA00023054"/>
    </source>
</evidence>
<dbReference type="GO" id="GO:0005739">
    <property type="term" value="C:mitochondrion"/>
    <property type="evidence" value="ECO:0007669"/>
    <property type="project" value="UniProtKB-SubCell"/>
</dbReference>
<evidence type="ECO:0000313" key="11">
    <source>
        <dbReference type="Proteomes" id="UP000767238"/>
    </source>
</evidence>
<evidence type="ECO:0000256" key="6">
    <source>
        <dbReference type="ARBA" id="ARBA00023128"/>
    </source>
</evidence>
<feature type="compositionally biased region" description="Basic and acidic residues" evidence="9">
    <location>
        <begin position="86"/>
        <end position="99"/>
    </location>
</feature>
<dbReference type="InterPro" id="IPR024461">
    <property type="entry name" value="CCDC90-like"/>
</dbReference>
<evidence type="ECO:0000256" key="2">
    <source>
        <dbReference type="ARBA" id="ARBA00004370"/>
    </source>
</evidence>
<keyword evidence="6" id="KW-0496">Mitochondrion</keyword>
<evidence type="ECO:0000256" key="9">
    <source>
        <dbReference type="SAM" id="MobiDB-lite"/>
    </source>
</evidence>
<evidence type="ECO:0000256" key="4">
    <source>
        <dbReference type="ARBA" id="ARBA00022989"/>
    </source>
</evidence>
<feature type="region of interest" description="Disordered" evidence="9">
    <location>
        <begin position="34"/>
        <end position="64"/>
    </location>
</feature>
<evidence type="ECO:0000256" key="1">
    <source>
        <dbReference type="ARBA" id="ARBA00004173"/>
    </source>
</evidence>
<dbReference type="Gene3D" id="1.20.5.340">
    <property type="match status" value="1"/>
</dbReference>
<keyword evidence="7" id="KW-0472">Membrane</keyword>
<keyword evidence="5 8" id="KW-0175">Coiled coil</keyword>
<evidence type="ECO:0000313" key="10">
    <source>
        <dbReference type="EMBL" id="KAH0228118.1"/>
    </source>
</evidence>
<feature type="compositionally biased region" description="Low complexity" evidence="9">
    <location>
        <begin position="151"/>
        <end position="168"/>
    </location>
</feature>
<name>A0A9P8GNI8_AURME</name>
<feature type="compositionally biased region" description="Pro residues" evidence="9">
    <location>
        <begin position="127"/>
        <end position="136"/>
    </location>
</feature>
<evidence type="ECO:0000256" key="8">
    <source>
        <dbReference type="SAM" id="Coils"/>
    </source>
</evidence>
<dbReference type="PANTHER" id="PTHR14360">
    <property type="entry name" value="PROTEIN FMP32, MITOCHONDRIAL"/>
    <property type="match status" value="1"/>
</dbReference>
<comment type="caution">
    <text evidence="10">The sequence shown here is derived from an EMBL/GenBank/DDBJ whole genome shotgun (WGS) entry which is preliminary data.</text>
</comment>